<reference evidence="11" key="1">
    <citation type="submission" date="2017-09" db="EMBL/GenBank/DDBJ databases">
        <title>Depth-based differentiation of microbial function through sediment-hosted aquifers and enrichment of novel symbionts in the deep terrestrial subsurface.</title>
        <authorList>
            <person name="Probst A.J."/>
            <person name="Ladd B."/>
            <person name="Jarett J.K."/>
            <person name="Geller-Mcgrath D.E."/>
            <person name="Sieber C.M.K."/>
            <person name="Emerson J.B."/>
            <person name="Anantharaman K."/>
            <person name="Thomas B.C."/>
            <person name="Malmstrom R."/>
            <person name="Stieglmeier M."/>
            <person name="Klingl A."/>
            <person name="Woyke T."/>
            <person name="Ryan C.M."/>
            <person name="Banfield J.F."/>
        </authorList>
    </citation>
    <scope>NUCLEOTIDE SEQUENCE [LARGE SCALE GENOMIC DNA]</scope>
</reference>
<keyword evidence="3" id="KW-0808">Transferase</keyword>
<dbReference type="Gene3D" id="3.90.220.10">
    <property type="entry name" value="Adenine-n6-DNA-methyltransferase Taqi, Chain A, domain 2"/>
    <property type="match status" value="1"/>
</dbReference>
<evidence type="ECO:0000256" key="4">
    <source>
        <dbReference type="ARBA" id="ARBA00022691"/>
    </source>
</evidence>
<comment type="caution">
    <text evidence="10">The sequence shown here is derived from an EMBL/GenBank/DDBJ whole genome shotgun (WGS) entry which is preliminary data.</text>
</comment>
<dbReference type="GO" id="GO:0009307">
    <property type="term" value="P:DNA restriction-modification system"/>
    <property type="evidence" value="ECO:0007669"/>
    <property type="project" value="UniProtKB-KW"/>
</dbReference>
<dbReference type="GO" id="GO:0003677">
    <property type="term" value="F:DNA binding"/>
    <property type="evidence" value="ECO:0007669"/>
    <property type="project" value="UniProtKB-KW"/>
</dbReference>
<dbReference type="InterPro" id="IPR050953">
    <property type="entry name" value="N4_N6_ade-DNA_methylase"/>
</dbReference>
<evidence type="ECO:0000256" key="7">
    <source>
        <dbReference type="ARBA" id="ARBA00047942"/>
    </source>
</evidence>
<dbReference type="InterPro" id="IPR002052">
    <property type="entry name" value="DNA_methylase_N6_adenine_CS"/>
</dbReference>
<dbReference type="EMBL" id="PFLH01000039">
    <property type="protein sequence ID" value="PIY71055.1"/>
    <property type="molecule type" value="Genomic_DNA"/>
</dbReference>
<sequence length="890" mass="103295">MMENSDNPKEKIQQLIEKYRSVISSGQVSKYTEEETKKDFMLPLFRALGWFVDDKKEVTAEEQQSSGRVDYGFYLDGRLKFYLEAKALGADLHREDFANQAVKYSWNKGATWAILTDFESIKVFNAQDIERSLADKLFFEIPYTQYLERFDQLWMLSKDSFEENLLDKEAEKVGKKFQKVAVSTLLYKDLDNCREILTHDLEQWNPKVDRDLLDEGVQKLLDRLIFIRVAEDRGIEAPTLIPLIRDWKISGEKKHLYESMIEKFRELDSVYNSNLFSEHPFEKWEEYSGATEKVINILYGKKGYYEYDFKVMPADVLGSVYENYLGYRLEKSKKGLLISKDAKKRKEHGIYYTPGFIVDYIVQNTLKPVLDKCTSIEDLKKIKVLDPACGSGSFLIKALEVIHDKYLEFGNRGGVFTKLDILLNNIYGVDLDSQAVEIARLNLLINALDQRMKLPNLDKNIKNGNSLISGTDEELKKYFGKNFRDKKPFNWKEEFPEVSKQGGFNVIIGNPPWGAEMSKREKEYYKKRYVSGKGIIDTYALFVEKSLSILSDNGKLGLVLPDIILLKNYPQIRKLILETCQIENIYYTGTAFKSVNLDTVVLVLSKQKNEERRVNNVVKIMNDDKKAKIKQRIFAENDGYKFNLFFSDEVISLKQKLDNQSVQLGQILEIHEGVHSGNIREKLFLDRTISKKCMKLLFKGVEILRYSTSWGGKYINYDKTIINKENGEYANLGKDEYFDNKKILVRRTGDRIIATLDDNKYVVSNNFFVLYYKNKIIQNFDLLAILGILNSPLGTWYFNAIQPRKGKLFAEIKINHLQQIPISKRSNNSVLPVLARNLLTLNGDITKVPKNSNKWNLIKSEIEKTDRKIDEEVYKLYNLTPEEIEIVVRS</sequence>
<dbReference type="EC" id="2.1.1.72" evidence="1"/>
<feature type="domain" description="Type II methyltransferase M.TaqI-like" evidence="8">
    <location>
        <begin position="424"/>
        <end position="588"/>
    </location>
</feature>
<evidence type="ECO:0000256" key="2">
    <source>
        <dbReference type="ARBA" id="ARBA00022603"/>
    </source>
</evidence>
<evidence type="ECO:0000313" key="11">
    <source>
        <dbReference type="Proteomes" id="UP000230344"/>
    </source>
</evidence>
<evidence type="ECO:0000256" key="1">
    <source>
        <dbReference type="ARBA" id="ARBA00011900"/>
    </source>
</evidence>
<dbReference type="InterPro" id="IPR023135">
    <property type="entry name" value="N6_DNA_MeTrfase_TaqI_C"/>
</dbReference>
<keyword evidence="5" id="KW-0680">Restriction system</keyword>
<feature type="domain" description="TaqI-like C-terminal specificity" evidence="9">
    <location>
        <begin position="697"/>
        <end position="822"/>
    </location>
</feature>
<keyword evidence="4" id="KW-0949">S-adenosyl-L-methionine</keyword>
<dbReference type="Pfam" id="PF12950">
    <property type="entry name" value="TaqI_C"/>
    <property type="match status" value="1"/>
</dbReference>
<evidence type="ECO:0000259" key="9">
    <source>
        <dbReference type="Pfam" id="PF12950"/>
    </source>
</evidence>
<accession>A0A2M7QGC9</accession>
<dbReference type="GO" id="GO:0032259">
    <property type="term" value="P:methylation"/>
    <property type="evidence" value="ECO:0007669"/>
    <property type="project" value="UniProtKB-KW"/>
</dbReference>
<organism evidence="10 11">
    <name type="scientific">Candidatus Roizmanbacteria bacterium CG_4_10_14_0_8_um_filter_35_28</name>
    <dbReference type="NCBI Taxonomy" id="1974827"/>
    <lineage>
        <taxon>Bacteria</taxon>
        <taxon>Candidatus Roizmaniibacteriota</taxon>
    </lineage>
</organism>
<protein>
    <recommendedName>
        <fullName evidence="1">site-specific DNA-methyltransferase (adenine-specific)</fullName>
        <ecNumber evidence="1">2.1.1.72</ecNumber>
    </recommendedName>
</protein>
<gene>
    <name evidence="10" type="ORF">COY88_02350</name>
</gene>
<evidence type="ECO:0000256" key="6">
    <source>
        <dbReference type="ARBA" id="ARBA00023125"/>
    </source>
</evidence>
<dbReference type="Gene3D" id="3.40.50.150">
    <property type="entry name" value="Vaccinia Virus protein VP39"/>
    <property type="match status" value="1"/>
</dbReference>
<proteinExistence type="predicted"/>
<dbReference type="InterPro" id="IPR011639">
    <property type="entry name" value="MethylTrfase_TaqI-like_dom"/>
</dbReference>
<evidence type="ECO:0000256" key="5">
    <source>
        <dbReference type="ARBA" id="ARBA00022747"/>
    </source>
</evidence>
<name>A0A2M7QGC9_9BACT</name>
<evidence type="ECO:0000256" key="3">
    <source>
        <dbReference type="ARBA" id="ARBA00022679"/>
    </source>
</evidence>
<dbReference type="InterPro" id="IPR025931">
    <property type="entry name" value="TaqI_C"/>
</dbReference>
<comment type="catalytic activity">
    <reaction evidence="7">
        <text>a 2'-deoxyadenosine in DNA + S-adenosyl-L-methionine = an N(6)-methyl-2'-deoxyadenosine in DNA + S-adenosyl-L-homocysteine + H(+)</text>
        <dbReference type="Rhea" id="RHEA:15197"/>
        <dbReference type="Rhea" id="RHEA-COMP:12418"/>
        <dbReference type="Rhea" id="RHEA-COMP:12419"/>
        <dbReference type="ChEBI" id="CHEBI:15378"/>
        <dbReference type="ChEBI" id="CHEBI:57856"/>
        <dbReference type="ChEBI" id="CHEBI:59789"/>
        <dbReference type="ChEBI" id="CHEBI:90615"/>
        <dbReference type="ChEBI" id="CHEBI:90616"/>
        <dbReference type="EC" id="2.1.1.72"/>
    </reaction>
</comment>
<dbReference type="SUPFAM" id="SSF53335">
    <property type="entry name" value="S-adenosyl-L-methionine-dependent methyltransferases"/>
    <property type="match status" value="1"/>
</dbReference>
<evidence type="ECO:0000259" key="8">
    <source>
        <dbReference type="Pfam" id="PF07669"/>
    </source>
</evidence>
<dbReference type="Pfam" id="PF07669">
    <property type="entry name" value="Eco57I"/>
    <property type="match status" value="1"/>
</dbReference>
<dbReference type="InterPro" id="IPR029063">
    <property type="entry name" value="SAM-dependent_MTases_sf"/>
</dbReference>
<dbReference type="Proteomes" id="UP000230344">
    <property type="component" value="Unassembled WGS sequence"/>
</dbReference>
<keyword evidence="2" id="KW-0489">Methyltransferase</keyword>
<dbReference type="PANTHER" id="PTHR33841:SF1">
    <property type="entry name" value="DNA METHYLTRANSFERASE A"/>
    <property type="match status" value="1"/>
</dbReference>
<dbReference type="AlphaFoldDB" id="A0A2M7QGC9"/>
<dbReference type="PANTHER" id="PTHR33841">
    <property type="entry name" value="DNA METHYLTRANSFERASE YEEA-RELATED"/>
    <property type="match status" value="1"/>
</dbReference>
<keyword evidence="6" id="KW-0238">DNA-binding</keyword>
<dbReference type="PROSITE" id="PS00092">
    <property type="entry name" value="N6_MTASE"/>
    <property type="match status" value="1"/>
</dbReference>
<dbReference type="PRINTS" id="PR00507">
    <property type="entry name" value="N12N6MTFRASE"/>
</dbReference>
<dbReference type="GO" id="GO:0009007">
    <property type="term" value="F:site-specific DNA-methyltransferase (adenine-specific) activity"/>
    <property type="evidence" value="ECO:0007669"/>
    <property type="project" value="UniProtKB-EC"/>
</dbReference>
<evidence type="ECO:0000313" key="10">
    <source>
        <dbReference type="EMBL" id="PIY71055.1"/>
    </source>
</evidence>